<dbReference type="Gene3D" id="3.40.50.12370">
    <property type="match status" value="1"/>
</dbReference>
<dbReference type="AlphaFoldDB" id="A0A507ZSK5"/>
<dbReference type="InterPro" id="IPR006016">
    <property type="entry name" value="UspA"/>
</dbReference>
<dbReference type="CDD" id="cd00293">
    <property type="entry name" value="USP-like"/>
    <property type="match status" value="1"/>
</dbReference>
<gene>
    <name evidence="3" type="ORF">FKR84_08605</name>
</gene>
<accession>A0A507ZSK5</accession>
<dbReference type="OrthoDB" id="9788959at2"/>
<dbReference type="EMBL" id="VIAR01000007">
    <property type="protein sequence ID" value="TQD38698.1"/>
    <property type="molecule type" value="Genomic_DNA"/>
</dbReference>
<organism evidence="3 4">
    <name type="scientific">Haloflavibacter putidus</name>
    <dbReference type="NCBI Taxonomy" id="2576776"/>
    <lineage>
        <taxon>Bacteria</taxon>
        <taxon>Pseudomonadati</taxon>
        <taxon>Bacteroidota</taxon>
        <taxon>Flavobacteriia</taxon>
        <taxon>Flavobacteriales</taxon>
        <taxon>Flavobacteriaceae</taxon>
        <taxon>Haloflavibacter</taxon>
    </lineage>
</organism>
<evidence type="ECO:0000313" key="4">
    <source>
        <dbReference type="Proteomes" id="UP000317169"/>
    </source>
</evidence>
<dbReference type="SUPFAM" id="SSF52402">
    <property type="entry name" value="Adenine nucleotide alpha hydrolases-like"/>
    <property type="match status" value="2"/>
</dbReference>
<feature type="domain" description="UspA" evidence="2">
    <location>
        <begin position="2"/>
        <end position="143"/>
    </location>
</feature>
<dbReference type="PANTHER" id="PTHR46268">
    <property type="entry name" value="STRESS RESPONSE PROTEIN NHAX"/>
    <property type="match status" value="1"/>
</dbReference>
<dbReference type="PANTHER" id="PTHR46268:SF6">
    <property type="entry name" value="UNIVERSAL STRESS PROTEIN UP12"/>
    <property type="match status" value="1"/>
</dbReference>
<dbReference type="RefSeq" id="WP_141421893.1">
    <property type="nucleotide sequence ID" value="NZ_VIAR01000007.1"/>
</dbReference>
<sequence>MNVLITTDFSKNARNAVCYALSFFGNVDAQFHILHVENNLEQAPFLEDTSTAASITVENNTATNKLERLKELLIKKKLAVPSKISLHFEQKKFIDVIREKVETLSIDFIAMGTKGASALKQSTVGSHTTDVITRVKCPVFVIPEKATYQPPKSVVFPTDFNSIYQSKVLRTLSHILLLNKAELSVLYVSKKNEELSLQQKKHKRAIRAYLKYLPHNFHFTVNSTLEEALQVFLESHNISIIAMSAKNINLFQHLLFHPELEKISYPERLPFLVLHE</sequence>
<evidence type="ECO:0000256" key="1">
    <source>
        <dbReference type="ARBA" id="ARBA00008791"/>
    </source>
</evidence>
<proteinExistence type="inferred from homology"/>
<name>A0A507ZSK5_9FLAO</name>
<dbReference type="Proteomes" id="UP000317169">
    <property type="component" value="Unassembled WGS sequence"/>
</dbReference>
<dbReference type="Pfam" id="PF00582">
    <property type="entry name" value="Usp"/>
    <property type="match status" value="1"/>
</dbReference>
<comment type="caution">
    <text evidence="3">The sequence shown here is derived from an EMBL/GenBank/DDBJ whole genome shotgun (WGS) entry which is preliminary data.</text>
</comment>
<evidence type="ECO:0000313" key="3">
    <source>
        <dbReference type="EMBL" id="TQD38698.1"/>
    </source>
</evidence>
<keyword evidence="4" id="KW-1185">Reference proteome</keyword>
<comment type="similarity">
    <text evidence="1">Belongs to the universal stress protein A family.</text>
</comment>
<evidence type="ECO:0000259" key="2">
    <source>
        <dbReference type="Pfam" id="PF00582"/>
    </source>
</evidence>
<reference evidence="3 4" key="1">
    <citation type="submission" date="2019-06" db="EMBL/GenBank/DDBJ databases">
        <title>Flavibacter putida gen. nov., sp. nov., a novel marine bacterium of the family Flavobacteriaceae isolated from coastal seawater.</title>
        <authorList>
            <person name="Feng X."/>
        </authorList>
    </citation>
    <scope>NUCLEOTIDE SEQUENCE [LARGE SCALE GENOMIC DNA]</scope>
    <source>
        <strain evidence="3 4">PLHSN227</strain>
    </source>
</reference>
<protein>
    <submittedName>
        <fullName evidence="3">Universal stress protein</fullName>
    </submittedName>
</protein>